<dbReference type="Proteomes" id="UP001187682">
    <property type="component" value="Unassembled WGS sequence"/>
</dbReference>
<keyword evidence="3" id="KW-1185">Reference proteome</keyword>
<name>A0AAE8SSA1_9PEZI</name>
<dbReference type="EMBL" id="ONZQ02000002">
    <property type="protein sequence ID" value="SPN98448.1"/>
    <property type="molecule type" value="Genomic_DNA"/>
</dbReference>
<evidence type="ECO:0000256" key="1">
    <source>
        <dbReference type="SAM" id="MobiDB-lite"/>
    </source>
</evidence>
<proteinExistence type="predicted"/>
<comment type="caution">
    <text evidence="2">The sequence shown here is derived from an EMBL/GenBank/DDBJ whole genome shotgun (WGS) entry which is preliminary data.</text>
</comment>
<accession>A0AAE8SSA1</accession>
<evidence type="ECO:0000313" key="2">
    <source>
        <dbReference type="EMBL" id="SPN98448.1"/>
    </source>
</evidence>
<reference evidence="2" key="1">
    <citation type="submission" date="2018-03" db="EMBL/GenBank/DDBJ databases">
        <authorList>
            <person name="Guldener U."/>
        </authorList>
    </citation>
    <scope>NUCLEOTIDE SEQUENCE</scope>
</reference>
<feature type="compositionally biased region" description="Acidic residues" evidence="1">
    <location>
        <begin position="313"/>
        <end position="331"/>
    </location>
</feature>
<evidence type="ECO:0000313" key="3">
    <source>
        <dbReference type="Proteomes" id="UP001187682"/>
    </source>
</evidence>
<protein>
    <submittedName>
        <fullName evidence="2">Uncharacterized protein</fullName>
    </submittedName>
</protein>
<organism evidence="2 3">
    <name type="scientific">Cephalotrichum gorgonifer</name>
    <dbReference type="NCBI Taxonomy" id="2041049"/>
    <lineage>
        <taxon>Eukaryota</taxon>
        <taxon>Fungi</taxon>
        <taxon>Dikarya</taxon>
        <taxon>Ascomycota</taxon>
        <taxon>Pezizomycotina</taxon>
        <taxon>Sordariomycetes</taxon>
        <taxon>Hypocreomycetidae</taxon>
        <taxon>Microascales</taxon>
        <taxon>Microascaceae</taxon>
        <taxon>Cephalotrichum</taxon>
    </lineage>
</organism>
<gene>
    <name evidence="2" type="ORF">DNG_01492</name>
</gene>
<dbReference type="AlphaFoldDB" id="A0AAE8SSA1"/>
<feature type="region of interest" description="Disordered" evidence="1">
    <location>
        <begin position="308"/>
        <end position="362"/>
    </location>
</feature>
<sequence>MAPRRPPPPVLKRSGFTLRGDTFGVEKHSRVERKRLSELFFPERLQEKAGVSDLKNLLKEAVAAGKVMRKCADNVVELERSMRAEYEPIFRAWDAEQKAIEDVAWSKRETPTERAEMDPERFISYYFLGDDGKPDPSKTKEPIALSVTEPYSPLGWELSREVTKIPGLHHRRGGSYLDYPATIYVGWDKDEVDGLAQKATEEADRQRKAELEGRWEATSEKHLQLIEKVKRDGLFVDPTSKVHVDPHKFVGSYVVRCKEIEKQWPPTENLTLDVILGSRNNILEAAMNLSMLEGTMLLALSESTLDAVAPSEEYPEYSEDDDDDEAGDGEQETGSISSRKRGAPATDTTSGPPSKKAKADVPEGRVFLRVTGRETGEGEVFSFPERGHLDFTDDTYTTFTGEVNLPHVGDKIPIEGRKVDAAPKRQPEPWITFSGGRYGLELGFR</sequence>